<sequence>MILKHAYPRYEFNYGVADAHTGDHKSQHESRDGDVVRGSYQVAEPDGTLRTVHYTADDHTGFNAVVTRSGHAVHPQVVSQTVAVAAAPVAIGHGSYGGLSGYGGGYSH</sequence>
<keyword evidence="4" id="KW-1185">Reference proteome</keyword>
<evidence type="ECO:0000313" key="3">
    <source>
        <dbReference type="EMBL" id="KAJ8966929.1"/>
    </source>
</evidence>
<dbReference type="PANTHER" id="PTHR12236">
    <property type="entry name" value="STRUCTURAL CONTITUENT OF CUTICLE"/>
    <property type="match status" value="1"/>
</dbReference>
<dbReference type="PROSITE" id="PS51155">
    <property type="entry name" value="CHIT_BIND_RR_2"/>
    <property type="match status" value="1"/>
</dbReference>
<dbReference type="GO" id="GO:0042302">
    <property type="term" value="F:structural constituent of cuticle"/>
    <property type="evidence" value="ECO:0007669"/>
    <property type="project" value="UniProtKB-UniRule"/>
</dbReference>
<protein>
    <submittedName>
        <fullName evidence="3">Uncharacterized protein</fullName>
    </submittedName>
</protein>
<dbReference type="Proteomes" id="UP001162156">
    <property type="component" value="Unassembled WGS sequence"/>
</dbReference>
<evidence type="ECO:0000256" key="1">
    <source>
        <dbReference type="ARBA" id="ARBA00022460"/>
    </source>
</evidence>
<dbReference type="PANTHER" id="PTHR12236:SF76">
    <property type="entry name" value="ADULT-SPECIFIC CUTICULAR PROTEIN ACP-20-LIKE PROTEIN"/>
    <property type="match status" value="1"/>
</dbReference>
<organism evidence="3 4">
    <name type="scientific">Rhamnusium bicolor</name>
    <dbReference type="NCBI Taxonomy" id="1586634"/>
    <lineage>
        <taxon>Eukaryota</taxon>
        <taxon>Metazoa</taxon>
        <taxon>Ecdysozoa</taxon>
        <taxon>Arthropoda</taxon>
        <taxon>Hexapoda</taxon>
        <taxon>Insecta</taxon>
        <taxon>Pterygota</taxon>
        <taxon>Neoptera</taxon>
        <taxon>Endopterygota</taxon>
        <taxon>Coleoptera</taxon>
        <taxon>Polyphaga</taxon>
        <taxon>Cucujiformia</taxon>
        <taxon>Chrysomeloidea</taxon>
        <taxon>Cerambycidae</taxon>
        <taxon>Lepturinae</taxon>
        <taxon>Rhagiini</taxon>
        <taxon>Rhamnusium</taxon>
    </lineage>
</organism>
<dbReference type="PRINTS" id="PR00947">
    <property type="entry name" value="CUTICLE"/>
</dbReference>
<dbReference type="GO" id="GO:0005615">
    <property type="term" value="C:extracellular space"/>
    <property type="evidence" value="ECO:0007669"/>
    <property type="project" value="TreeGrafter"/>
</dbReference>
<evidence type="ECO:0000256" key="2">
    <source>
        <dbReference type="PROSITE-ProRule" id="PRU00497"/>
    </source>
</evidence>
<dbReference type="InterPro" id="IPR031311">
    <property type="entry name" value="CHIT_BIND_RR_consensus"/>
</dbReference>
<dbReference type="PROSITE" id="PS00233">
    <property type="entry name" value="CHIT_BIND_RR_1"/>
    <property type="match status" value="1"/>
</dbReference>
<comment type="caution">
    <text evidence="3">The sequence shown here is derived from an EMBL/GenBank/DDBJ whole genome shotgun (WGS) entry which is preliminary data.</text>
</comment>
<name>A0AAV8ZQB2_9CUCU</name>
<dbReference type="GO" id="GO:0031012">
    <property type="term" value="C:extracellular matrix"/>
    <property type="evidence" value="ECO:0007669"/>
    <property type="project" value="TreeGrafter"/>
</dbReference>
<dbReference type="AlphaFoldDB" id="A0AAV8ZQB2"/>
<proteinExistence type="predicted"/>
<dbReference type="Pfam" id="PF00379">
    <property type="entry name" value="Chitin_bind_4"/>
    <property type="match status" value="1"/>
</dbReference>
<dbReference type="InterPro" id="IPR000618">
    <property type="entry name" value="Insect_cuticle"/>
</dbReference>
<dbReference type="EMBL" id="JANEYF010000917">
    <property type="protein sequence ID" value="KAJ8966929.1"/>
    <property type="molecule type" value="Genomic_DNA"/>
</dbReference>
<gene>
    <name evidence="3" type="ORF">NQ314_003224</name>
</gene>
<dbReference type="InterPro" id="IPR051217">
    <property type="entry name" value="Insect_Cuticle_Struc_Prot"/>
</dbReference>
<reference evidence="3" key="1">
    <citation type="journal article" date="2023" name="Insect Mol. Biol.">
        <title>Genome sequencing provides insights into the evolution of gene families encoding plant cell wall-degrading enzymes in longhorned beetles.</title>
        <authorList>
            <person name="Shin N.R."/>
            <person name="Okamura Y."/>
            <person name="Kirsch R."/>
            <person name="Pauchet Y."/>
        </authorList>
    </citation>
    <scope>NUCLEOTIDE SEQUENCE</scope>
    <source>
        <strain evidence="3">RBIC_L_NR</strain>
    </source>
</reference>
<accession>A0AAV8ZQB2</accession>
<keyword evidence="1 2" id="KW-0193">Cuticle</keyword>
<evidence type="ECO:0000313" key="4">
    <source>
        <dbReference type="Proteomes" id="UP001162156"/>
    </source>
</evidence>